<dbReference type="InterPro" id="IPR000415">
    <property type="entry name" value="Nitroreductase-like"/>
</dbReference>
<proteinExistence type="predicted"/>
<protein>
    <submittedName>
        <fullName evidence="2">Nitroreductase</fullName>
    </submittedName>
</protein>
<dbReference type="CDD" id="cd02142">
    <property type="entry name" value="McbC_SagB-like_oxidoreductase"/>
    <property type="match status" value="1"/>
</dbReference>
<organism evidence="2 3">
    <name type="scientific">Candidatus Muproteobacteria bacterium RBG_16_65_31</name>
    <dbReference type="NCBI Taxonomy" id="1817759"/>
    <lineage>
        <taxon>Bacteria</taxon>
        <taxon>Pseudomonadati</taxon>
        <taxon>Pseudomonadota</taxon>
        <taxon>Candidatus Muproteobacteria</taxon>
    </lineage>
</organism>
<name>A0A1F6TIN3_9PROT</name>
<dbReference type="Pfam" id="PF00881">
    <property type="entry name" value="Nitroreductase"/>
    <property type="match status" value="1"/>
</dbReference>
<evidence type="ECO:0000259" key="1">
    <source>
        <dbReference type="Pfam" id="PF00881"/>
    </source>
</evidence>
<feature type="domain" description="Nitroreductase" evidence="1">
    <location>
        <begin position="31"/>
        <end position="205"/>
    </location>
</feature>
<dbReference type="Gene3D" id="3.40.109.10">
    <property type="entry name" value="NADH Oxidase"/>
    <property type="match status" value="1"/>
</dbReference>
<comment type="caution">
    <text evidence="2">The sequence shown here is derived from an EMBL/GenBank/DDBJ whole genome shotgun (WGS) entry which is preliminary data.</text>
</comment>
<dbReference type="SUPFAM" id="SSF55469">
    <property type="entry name" value="FMN-dependent nitroreductase-like"/>
    <property type="match status" value="1"/>
</dbReference>
<evidence type="ECO:0000313" key="3">
    <source>
        <dbReference type="Proteomes" id="UP000179344"/>
    </source>
</evidence>
<dbReference type="NCBIfam" id="TIGR03605">
    <property type="entry name" value="antibiot_sagB"/>
    <property type="match status" value="1"/>
</dbReference>
<dbReference type="InterPro" id="IPR052544">
    <property type="entry name" value="Bacteriocin_Proc_Enz"/>
</dbReference>
<dbReference type="AlphaFoldDB" id="A0A1F6TIN3"/>
<accession>A0A1F6TIN3</accession>
<dbReference type="PANTHER" id="PTHR43745">
    <property type="entry name" value="NITROREDUCTASE MJ1384-RELATED"/>
    <property type="match status" value="1"/>
</dbReference>
<gene>
    <name evidence="2" type="ORF">A2V92_05950</name>
</gene>
<dbReference type="InterPro" id="IPR020051">
    <property type="entry name" value="SagB-type_dehydrogenase"/>
</dbReference>
<dbReference type="GO" id="GO:0016491">
    <property type="term" value="F:oxidoreductase activity"/>
    <property type="evidence" value="ECO:0007669"/>
    <property type="project" value="InterPro"/>
</dbReference>
<dbReference type="Proteomes" id="UP000179344">
    <property type="component" value="Unassembled WGS sequence"/>
</dbReference>
<evidence type="ECO:0000313" key="2">
    <source>
        <dbReference type="EMBL" id="OGI44948.1"/>
    </source>
</evidence>
<dbReference type="PANTHER" id="PTHR43745:SF2">
    <property type="entry name" value="NITROREDUCTASE MJ1384-RELATED"/>
    <property type="match status" value="1"/>
</dbReference>
<reference evidence="2 3" key="1">
    <citation type="journal article" date="2016" name="Nat. Commun.">
        <title>Thousands of microbial genomes shed light on interconnected biogeochemical processes in an aquifer system.</title>
        <authorList>
            <person name="Anantharaman K."/>
            <person name="Brown C.T."/>
            <person name="Hug L.A."/>
            <person name="Sharon I."/>
            <person name="Castelle C.J."/>
            <person name="Probst A.J."/>
            <person name="Thomas B.C."/>
            <person name="Singh A."/>
            <person name="Wilkins M.J."/>
            <person name="Karaoz U."/>
            <person name="Brodie E.L."/>
            <person name="Williams K.H."/>
            <person name="Hubbard S.S."/>
            <person name="Banfield J.F."/>
        </authorList>
    </citation>
    <scope>NUCLEOTIDE SEQUENCE [LARGE SCALE GENOMIC DNA]</scope>
</reference>
<dbReference type="EMBL" id="MFST01000030">
    <property type="protein sequence ID" value="OGI44948.1"/>
    <property type="molecule type" value="Genomic_DNA"/>
</dbReference>
<dbReference type="InterPro" id="IPR029479">
    <property type="entry name" value="Nitroreductase"/>
</dbReference>
<sequence>MVDSVAQASAAVALPRPRTDSGFSIERALHGRRSAREYRNAALTQAEVAQLLWAGQGVTSREGLRTAPSAGALYPLELYLALGRVQGLEAGIYKYVAPGHRLVPVAPGDARPGLAAAATAQDFVAQAAVVLVFAAAEARTTRKYGTRGVRYVHFEAGHAAQNVALQAAALGLGTVTIGAFDDEAVRQLLRLPAAEAPLYIMPIGRS</sequence>